<dbReference type="InterPro" id="IPR036179">
    <property type="entry name" value="Ig-like_dom_sf"/>
</dbReference>
<reference evidence="2" key="1">
    <citation type="submission" date="2019-05" db="EMBL/GenBank/DDBJ databases">
        <title>Annotation for the trematode Paragonimus heterotremus.</title>
        <authorList>
            <person name="Choi Y.-J."/>
        </authorList>
    </citation>
    <scope>NUCLEOTIDE SEQUENCE</scope>
    <source>
        <strain evidence="2">LC</strain>
    </source>
</reference>
<dbReference type="AlphaFoldDB" id="A0A8J4TNH3"/>
<gene>
    <name evidence="2" type="ORF">PHET_00615</name>
</gene>
<organism evidence="2 3">
    <name type="scientific">Paragonimus heterotremus</name>
    <dbReference type="NCBI Taxonomy" id="100268"/>
    <lineage>
        <taxon>Eukaryota</taxon>
        <taxon>Metazoa</taxon>
        <taxon>Spiralia</taxon>
        <taxon>Lophotrochozoa</taxon>
        <taxon>Platyhelminthes</taxon>
        <taxon>Trematoda</taxon>
        <taxon>Digenea</taxon>
        <taxon>Plagiorchiida</taxon>
        <taxon>Troglotremata</taxon>
        <taxon>Troglotrematidae</taxon>
        <taxon>Paragonimus</taxon>
    </lineage>
</organism>
<dbReference type="Pfam" id="PF13895">
    <property type="entry name" value="Ig_2"/>
    <property type="match status" value="1"/>
</dbReference>
<proteinExistence type="predicted"/>
<dbReference type="EMBL" id="LUCH01000155">
    <property type="protein sequence ID" value="KAF5405942.1"/>
    <property type="molecule type" value="Genomic_DNA"/>
</dbReference>
<dbReference type="InterPro" id="IPR003599">
    <property type="entry name" value="Ig_sub"/>
</dbReference>
<dbReference type="OrthoDB" id="5857426at2759"/>
<dbReference type="SMART" id="SM00409">
    <property type="entry name" value="IG"/>
    <property type="match status" value="1"/>
</dbReference>
<dbReference type="Proteomes" id="UP000748531">
    <property type="component" value="Unassembled WGS sequence"/>
</dbReference>
<evidence type="ECO:0000313" key="3">
    <source>
        <dbReference type="Proteomes" id="UP000748531"/>
    </source>
</evidence>
<dbReference type="Gene3D" id="2.60.40.10">
    <property type="entry name" value="Immunoglobulins"/>
    <property type="match status" value="1"/>
</dbReference>
<protein>
    <recommendedName>
        <fullName evidence="1">Ig-like domain-containing protein</fullName>
    </recommendedName>
</protein>
<dbReference type="InterPro" id="IPR013783">
    <property type="entry name" value="Ig-like_fold"/>
</dbReference>
<evidence type="ECO:0000259" key="1">
    <source>
        <dbReference type="PROSITE" id="PS50835"/>
    </source>
</evidence>
<dbReference type="InterPro" id="IPR007110">
    <property type="entry name" value="Ig-like_dom"/>
</dbReference>
<comment type="caution">
    <text evidence="2">The sequence shown here is derived from an EMBL/GenBank/DDBJ whole genome shotgun (WGS) entry which is preliminary data.</text>
</comment>
<dbReference type="PROSITE" id="PS50835">
    <property type="entry name" value="IG_LIKE"/>
    <property type="match status" value="1"/>
</dbReference>
<dbReference type="SUPFAM" id="SSF48726">
    <property type="entry name" value="Immunoglobulin"/>
    <property type="match status" value="1"/>
</dbReference>
<evidence type="ECO:0000313" key="2">
    <source>
        <dbReference type="EMBL" id="KAF5405942.1"/>
    </source>
</evidence>
<accession>A0A8J4TNH3</accession>
<feature type="domain" description="Ig-like" evidence="1">
    <location>
        <begin position="23"/>
        <end position="87"/>
    </location>
</feature>
<sequence>MTFLSLSEADYRPLHGILRPAQPTFVRQWTVFTGRRVVLNCSVELPPEVNPRQVQYRWERPEGNVIGYSKLYVIPNASLSDGGMYVCHSTAYLGYPGEQWSNRHRLHLEITCHHLMKLTANLKDPQEAWIDNGLSLLVPPS</sequence>
<keyword evidence="3" id="KW-1185">Reference proteome</keyword>
<name>A0A8J4TNH3_9TREM</name>